<comment type="similarity">
    <text evidence="3">Belongs to the biopterin-dependent aromatic amino acid hydroxylase family.</text>
</comment>
<dbReference type="PANTHER" id="PTHR11473:SF24">
    <property type="entry name" value="PHENYLALANINE-4-HYDROXYLASE"/>
    <property type="match status" value="1"/>
</dbReference>
<dbReference type="InterPro" id="IPR036951">
    <property type="entry name" value="ArAA_hydroxylase_sf"/>
</dbReference>
<dbReference type="InterPro" id="IPR002912">
    <property type="entry name" value="ACT_dom"/>
</dbReference>
<dbReference type="PROSITE" id="PS00367">
    <property type="entry name" value="BH4_AAA_HYDROXYL_1"/>
    <property type="match status" value="1"/>
</dbReference>
<dbReference type="GO" id="GO:0005506">
    <property type="term" value="F:iron ion binding"/>
    <property type="evidence" value="ECO:0007669"/>
    <property type="project" value="InterPro"/>
</dbReference>
<feature type="binding site" evidence="11">
    <location>
        <position position="281"/>
    </location>
    <ligand>
        <name>Fe cation</name>
        <dbReference type="ChEBI" id="CHEBI:24875"/>
    </ligand>
</feature>
<dbReference type="InterPro" id="IPR045865">
    <property type="entry name" value="ACT-like_dom_sf"/>
</dbReference>
<evidence type="ECO:0000256" key="6">
    <source>
        <dbReference type="ARBA" id="ARBA00023002"/>
    </source>
</evidence>
<evidence type="ECO:0000256" key="9">
    <source>
        <dbReference type="ARBA" id="ARBA00023232"/>
    </source>
</evidence>
<dbReference type="STRING" id="670386.D3BKZ8"/>
<dbReference type="CDD" id="cd04880">
    <property type="entry name" value="ACT_AAAH-PDT-like"/>
    <property type="match status" value="1"/>
</dbReference>
<evidence type="ECO:0000256" key="4">
    <source>
        <dbReference type="ARBA" id="ARBA00011995"/>
    </source>
</evidence>
<dbReference type="InterPro" id="IPR018301">
    <property type="entry name" value="ArAA_hydroxylase_Fe/CU_BS"/>
</dbReference>
<feature type="domain" description="Biopterin-dependent aromatic amino acid hydroxylase family profile" evidence="13">
    <location>
        <begin position="97"/>
        <end position="443"/>
    </location>
</feature>
<dbReference type="PROSITE" id="PS51410">
    <property type="entry name" value="BH4_AAA_HYDROXYL_2"/>
    <property type="match status" value="1"/>
</dbReference>
<dbReference type="PIRSF" id="PIRSF000336">
    <property type="entry name" value="TH"/>
    <property type="match status" value="1"/>
</dbReference>
<dbReference type="GeneID" id="31364705"/>
<evidence type="ECO:0000256" key="7">
    <source>
        <dbReference type="ARBA" id="ARBA00023004"/>
    </source>
</evidence>
<evidence type="ECO:0000259" key="14">
    <source>
        <dbReference type="PROSITE" id="PS51671"/>
    </source>
</evidence>
<evidence type="ECO:0000259" key="13">
    <source>
        <dbReference type="PROSITE" id="PS51410"/>
    </source>
</evidence>
<keyword evidence="7 11" id="KW-0408">Iron</keyword>
<evidence type="ECO:0000313" key="16">
    <source>
        <dbReference type="Proteomes" id="UP000001396"/>
    </source>
</evidence>
<dbReference type="GO" id="GO:0009094">
    <property type="term" value="P:L-phenylalanine biosynthetic process"/>
    <property type="evidence" value="ECO:0007669"/>
    <property type="project" value="InterPro"/>
</dbReference>
<dbReference type="PANTHER" id="PTHR11473">
    <property type="entry name" value="AROMATIC AMINO ACID HYDROXYLASE"/>
    <property type="match status" value="1"/>
</dbReference>
<evidence type="ECO:0000256" key="11">
    <source>
        <dbReference type="PIRSR" id="PIRSR000336-1"/>
    </source>
</evidence>
<keyword evidence="8 15" id="KW-0503">Monooxygenase</keyword>
<evidence type="ECO:0000313" key="15">
    <source>
        <dbReference type="EMBL" id="EFA78578.1"/>
    </source>
</evidence>
<feature type="binding site" evidence="11">
    <location>
        <position position="276"/>
    </location>
    <ligand>
        <name>Fe cation</name>
        <dbReference type="ChEBI" id="CHEBI:24875"/>
    </ligand>
</feature>
<dbReference type="InterPro" id="IPR019773">
    <property type="entry name" value="Tyrosine_3-monooxygenase-like"/>
</dbReference>
<protein>
    <recommendedName>
        <fullName evidence="4">phenylalanine 4-monooxygenase</fullName>
        <ecNumber evidence="4">1.14.16.1</ecNumber>
    </recommendedName>
    <alternativeName>
        <fullName evidence="10">Phe-4-monooxygenase</fullName>
    </alternativeName>
</protein>
<dbReference type="GO" id="GO:0006559">
    <property type="term" value="P:L-phenylalanine catabolic process"/>
    <property type="evidence" value="ECO:0007669"/>
    <property type="project" value="UniProtKB-UniPathway"/>
</dbReference>
<evidence type="ECO:0000256" key="3">
    <source>
        <dbReference type="ARBA" id="ARBA00009712"/>
    </source>
</evidence>
<dbReference type="FunFam" id="1.10.800.10:FF:000004">
    <property type="entry name" value="Tyrosine 3-monooxygenase"/>
    <property type="match status" value="1"/>
</dbReference>
<accession>D3BKZ8</accession>
<dbReference type="FunCoup" id="D3BKZ8">
    <property type="interactions" value="51"/>
</dbReference>
<keyword evidence="16" id="KW-1185">Reference proteome</keyword>
<dbReference type="UniPathway" id="UPA00139">
    <property type="reaction ID" value="UER00337"/>
</dbReference>
<name>D3BKZ8_HETP5</name>
<comment type="pathway">
    <text evidence="2">Amino-acid degradation; L-phenylalanine degradation; acetoacetate and fumarate from L-phenylalanine: step 1/6.</text>
</comment>
<evidence type="ECO:0000256" key="8">
    <source>
        <dbReference type="ARBA" id="ARBA00023033"/>
    </source>
</evidence>
<dbReference type="Gene3D" id="1.10.800.10">
    <property type="entry name" value="Aromatic amino acid hydroxylase"/>
    <property type="match status" value="1"/>
</dbReference>
<organism evidence="15 16">
    <name type="scientific">Heterostelium pallidum (strain ATCC 26659 / Pp 5 / PN500)</name>
    <name type="common">Cellular slime mold</name>
    <name type="synonym">Polysphondylium pallidum</name>
    <dbReference type="NCBI Taxonomy" id="670386"/>
    <lineage>
        <taxon>Eukaryota</taxon>
        <taxon>Amoebozoa</taxon>
        <taxon>Evosea</taxon>
        <taxon>Eumycetozoa</taxon>
        <taxon>Dictyostelia</taxon>
        <taxon>Acytosteliales</taxon>
        <taxon>Acytosteliaceae</taxon>
        <taxon>Heterostelium</taxon>
    </lineage>
</organism>
<dbReference type="CDD" id="cd03347">
    <property type="entry name" value="eu_PheOH"/>
    <property type="match status" value="1"/>
</dbReference>
<feature type="domain" description="ACT" evidence="14">
    <location>
        <begin position="24"/>
        <end position="102"/>
    </location>
</feature>
<dbReference type="InParanoid" id="D3BKZ8"/>
<dbReference type="Pfam" id="PF00351">
    <property type="entry name" value="Biopterin_H"/>
    <property type="match status" value="1"/>
</dbReference>
<dbReference type="SUPFAM" id="SSF56534">
    <property type="entry name" value="Aromatic aminoacid monoxygenases, catalytic and oligomerization domains"/>
    <property type="match status" value="1"/>
</dbReference>
<evidence type="ECO:0000256" key="5">
    <source>
        <dbReference type="ARBA" id="ARBA00022723"/>
    </source>
</evidence>
<comment type="cofactor">
    <cofactor evidence="1 12">
        <name>Fe(2+)</name>
        <dbReference type="ChEBI" id="CHEBI:29033"/>
    </cofactor>
</comment>
<evidence type="ECO:0000256" key="1">
    <source>
        <dbReference type="ARBA" id="ARBA00001954"/>
    </source>
</evidence>
<evidence type="ECO:0000256" key="2">
    <source>
        <dbReference type="ARBA" id="ARBA00005088"/>
    </source>
</evidence>
<dbReference type="InterPro" id="IPR001273">
    <property type="entry name" value="ArAA_hydroxylase"/>
</dbReference>
<dbReference type="OMA" id="FHDEVYR"/>
<dbReference type="Proteomes" id="UP000001396">
    <property type="component" value="Unassembled WGS sequence"/>
</dbReference>
<dbReference type="EMBL" id="ADBJ01000038">
    <property type="protein sequence ID" value="EFA78578.1"/>
    <property type="molecule type" value="Genomic_DNA"/>
</dbReference>
<dbReference type="GO" id="GO:0004505">
    <property type="term" value="F:phenylalanine 4-monooxygenase activity"/>
    <property type="evidence" value="ECO:0007669"/>
    <property type="project" value="UniProtKB-EC"/>
</dbReference>
<dbReference type="InterPro" id="IPR019774">
    <property type="entry name" value="Aromatic-AA_hydroxylase_C"/>
</dbReference>
<dbReference type="PROSITE" id="PS51671">
    <property type="entry name" value="ACT"/>
    <property type="match status" value="1"/>
</dbReference>
<proteinExistence type="inferred from homology"/>
<evidence type="ECO:0000256" key="10">
    <source>
        <dbReference type="ARBA" id="ARBA00029922"/>
    </source>
</evidence>
<gene>
    <name evidence="15" type="primary">pah</name>
    <name evidence="15" type="ORF">PPL_09230</name>
</gene>
<dbReference type="GO" id="GO:0004664">
    <property type="term" value="F:prephenate dehydratase activity"/>
    <property type="evidence" value="ECO:0007669"/>
    <property type="project" value="InterPro"/>
</dbReference>
<reference evidence="15 16" key="1">
    <citation type="journal article" date="2011" name="Genome Res.">
        <title>Phylogeny-wide analysis of social amoeba genomes highlights ancient origins for complex intercellular communication.</title>
        <authorList>
            <person name="Heidel A.J."/>
            <person name="Lawal H.M."/>
            <person name="Felder M."/>
            <person name="Schilde C."/>
            <person name="Helps N.R."/>
            <person name="Tunggal B."/>
            <person name="Rivero F."/>
            <person name="John U."/>
            <person name="Schleicher M."/>
            <person name="Eichinger L."/>
            <person name="Platzer M."/>
            <person name="Noegel A.A."/>
            <person name="Schaap P."/>
            <person name="Gloeckner G."/>
        </authorList>
    </citation>
    <scope>NUCLEOTIDE SEQUENCE [LARGE SCALE GENOMIC DNA]</scope>
    <source>
        <strain evidence="16">ATCC 26659 / Pp 5 / PN500</strain>
    </source>
</reference>
<comment type="caution">
    <text evidence="15">The sequence shown here is derived from an EMBL/GenBank/DDBJ whole genome shotgun (WGS) entry which is preliminary data.</text>
</comment>
<keyword evidence="6" id="KW-0560">Oxidoreductase</keyword>
<feature type="binding site" evidence="11">
    <location>
        <position position="321"/>
    </location>
    <ligand>
        <name>Fe cation</name>
        <dbReference type="ChEBI" id="CHEBI:24875"/>
    </ligand>
</feature>
<dbReference type="InterPro" id="IPR036329">
    <property type="entry name" value="Aro-AA_hydroxylase_C_sf"/>
</dbReference>
<dbReference type="InterPro" id="IPR018528">
    <property type="entry name" value="Preph_deHydtase_CS"/>
</dbReference>
<dbReference type="SUPFAM" id="SSF55021">
    <property type="entry name" value="ACT-like"/>
    <property type="match status" value="1"/>
</dbReference>
<dbReference type="RefSeq" id="XP_020430702.1">
    <property type="nucleotide sequence ID" value="XM_020580027.1"/>
</dbReference>
<sequence>MSAAAAKTTTTPTKSETTSDFKTTVLFSISDKIGCLTEYLEVIKEHRINITRIESRPSKTEKFDYDFFLDLSTEDHSSEPIDCVIDCLNKKGVDATILTETKKPKQTSTPWFPRKLSDLDLFCNKVLEMGSDLSSDHPGATDKVYIERRKEIAQIAATYKHGEKIPTIEYSEDEKKTWGVVYKQLKELSHTNACRQYRYIFPLLEQNCGYSENNVPQLQDISEFLTECTGFRLRPVQGLLSSRDFLNGLAFRVFHATQYLRHHSVPLYTPEPDICHELLGHVPLFADPDFADFSQEIGMASLGASDEDIERLSTCYWFTVEFGICKEGDGIKAYGAGLLSSFGELEYCLSDKPERKPFDPFVTCNQKYPITQYQPVYFVAESFQSAKDKMKQFAETLDKPFSLRYNPYTQTIEILDTKDKLVSLCNQIKGQTTSLASAIAKLQC</sequence>
<dbReference type="EC" id="1.14.16.1" evidence="4"/>
<keyword evidence="5 11" id="KW-0479">Metal-binding</keyword>
<dbReference type="PROSITE" id="PS00858">
    <property type="entry name" value="PREPHENATE_DEHYDR_2"/>
    <property type="match status" value="1"/>
</dbReference>
<dbReference type="InterPro" id="IPR041912">
    <property type="entry name" value="Euk_PheOH_cat"/>
</dbReference>
<evidence type="ECO:0000256" key="12">
    <source>
        <dbReference type="PIRSR" id="PIRSR601273-2"/>
    </source>
</evidence>
<dbReference type="AlphaFoldDB" id="D3BKZ8"/>
<dbReference type="PRINTS" id="PR00372">
    <property type="entry name" value="FYWHYDRXLASE"/>
</dbReference>
<keyword evidence="9" id="KW-0585">Phenylalanine catabolism</keyword>